<evidence type="ECO:0000313" key="2">
    <source>
        <dbReference type="WBParaSite" id="HCON_00018990-00001"/>
    </source>
</evidence>
<evidence type="ECO:0000313" key="1">
    <source>
        <dbReference type="Proteomes" id="UP000025227"/>
    </source>
</evidence>
<dbReference type="Proteomes" id="UP000025227">
    <property type="component" value="Unplaced"/>
</dbReference>
<proteinExistence type="predicted"/>
<dbReference type="WBParaSite" id="HCON_00018990-00001">
    <property type="protein sequence ID" value="HCON_00018990-00001"/>
    <property type="gene ID" value="HCON_00018990"/>
</dbReference>
<reference evidence="2" key="1">
    <citation type="submission" date="2020-12" db="UniProtKB">
        <authorList>
            <consortium name="WormBaseParasite"/>
        </authorList>
    </citation>
    <scope>IDENTIFICATION</scope>
    <source>
        <strain evidence="2">MHco3</strain>
    </source>
</reference>
<dbReference type="OrthoDB" id="5858280at2759"/>
<sequence length="150" mass="17638">MENSFHFYQERLVDYGEIRLNNERAVILETQALCAILRLAYDQCRDWTEFIRENQAIAKHPRIEDHNVEAFYEAAFEKVKEDLREEAQAARPRKIGPVGFAAPESALLLEKRRAPRRRLYQSGEVVRKFEEYFRGLDNVWYVDNSAADVA</sequence>
<protein>
    <submittedName>
        <fullName evidence="2">V-type proton ATPase subunit a</fullName>
    </submittedName>
</protein>
<accession>A0A7I4XXA9</accession>
<name>A0A7I4XXA9_HAECO</name>
<organism evidence="1 2">
    <name type="scientific">Haemonchus contortus</name>
    <name type="common">Barber pole worm</name>
    <dbReference type="NCBI Taxonomy" id="6289"/>
    <lineage>
        <taxon>Eukaryota</taxon>
        <taxon>Metazoa</taxon>
        <taxon>Ecdysozoa</taxon>
        <taxon>Nematoda</taxon>
        <taxon>Chromadorea</taxon>
        <taxon>Rhabditida</taxon>
        <taxon>Rhabditina</taxon>
        <taxon>Rhabditomorpha</taxon>
        <taxon>Strongyloidea</taxon>
        <taxon>Trichostrongylidae</taxon>
        <taxon>Haemonchus</taxon>
    </lineage>
</organism>
<dbReference type="AlphaFoldDB" id="A0A7I4XXA9"/>
<keyword evidence="1" id="KW-1185">Reference proteome</keyword>